<dbReference type="InterPro" id="IPR036237">
    <property type="entry name" value="Xyl_isomerase-like_sf"/>
</dbReference>
<proteinExistence type="predicted"/>
<dbReference type="Proteomes" id="UP001523262">
    <property type="component" value="Unassembled WGS sequence"/>
</dbReference>
<gene>
    <name evidence="2" type="ORF">NDK43_19140</name>
</gene>
<accession>A0ABT0WCP4</accession>
<evidence type="ECO:0000313" key="2">
    <source>
        <dbReference type="EMBL" id="MCM2534092.1"/>
    </source>
</evidence>
<dbReference type="PANTHER" id="PTHR12110">
    <property type="entry name" value="HYDROXYPYRUVATE ISOMERASE"/>
    <property type="match status" value="1"/>
</dbReference>
<name>A0ABT0WCP4_9BACI</name>
<sequence length="275" mass="31438">MIQLTGFADEISPELELQIEVLQSESINHIEFRGVWGKNVLKLTDEELVRVKKEFNQHGISVSSIGSPIGKIKITDDFEQHLNEFERAIEVAKFFHSPYIRIFSFFIPEGENPEKYRDEVLYRMKTLTDKVEGTGIVLLHENEKDIYGDTTERCLEILEHVGSPNLRCAFDPANFVQCGVKPFTEAFSKLLPYIEYLHIKDAKFENGKVVPVGEGDGEFREVLQALKINGFDGFMSLEPHLKAAETFQGFSGPDLFKVATRALKNILAENHWQWN</sequence>
<dbReference type="InterPro" id="IPR050312">
    <property type="entry name" value="IolE/XylAMocC-like"/>
</dbReference>
<dbReference type="SUPFAM" id="SSF51658">
    <property type="entry name" value="Xylose isomerase-like"/>
    <property type="match status" value="1"/>
</dbReference>
<keyword evidence="2" id="KW-0413">Isomerase</keyword>
<dbReference type="GO" id="GO:0016853">
    <property type="term" value="F:isomerase activity"/>
    <property type="evidence" value="ECO:0007669"/>
    <property type="project" value="UniProtKB-KW"/>
</dbReference>
<dbReference type="Gene3D" id="3.20.20.150">
    <property type="entry name" value="Divalent-metal-dependent TIM barrel enzymes"/>
    <property type="match status" value="1"/>
</dbReference>
<keyword evidence="3" id="KW-1185">Reference proteome</keyword>
<dbReference type="InterPro" id="IPR013022">
    <property type="entry name" value="Xyl_isomerase-like_TIM-brl"/>
</dbReference>
<evidence type="ECO:0000259" key="1">
    <source>
        <dbReference type="Pfam" id="PF01261"/>
    </source>
</evidence>
<dbReference type="Pfam" id="PF01261">
    <property type="entry name" value="AP_endonuc_2"/>
    <property type="match status" value="1"/>
</dbReference>
<reference evidence="2 3" key="1">
    <citation type="submission" date="2022-06" db="EMBL/GenBank/DDBJ databases">
        <authorList>
            <person name="Jeon C.O."/>
        </authorList>
    </citation>
    <scope>NUCLEOTIDE SEQUENCE [LARGE SCALE GENOMIC DNA]</scope>
    <source>
        <strain evidence="2 3">KCTC 13943</strain>
    </source>
</reference>
<evidence type="ECO:0000313" key="3">
    <source>
        <dbReference type="Proteomes" id="UP001523262"/>
    </source>
</evidence>
<dbReference type="PANTHER" id="PTHR12110:SF53">
    <property type="entry name" value="BLR5974 PROTEIN"/>
    <property type="match status" value="1"/>
</dbReference>
<organism evidence="2 3">
    <name type="scientific">Neobacillus pocheonensis</name>
    <dbReference type="NCBI Taxonomy" id="363869"/>
    <lineage>
        <taxon>Bacteria</taxon>
        <taxon>Bacillati</taxon>
        <taxon>Bacillota</taxon>
        <taxon>Bacilli</taxon>
        <taxon>Bacillales</taxon>
        <taxon>Bacillaceae</taxon>
        <taxon>Neobacillus</taxon>
    </lineage>
</organism>
<protein>
    <submittedName>
        <fullName evidence="2">Sugar phosphate isomerase/epimerase</fullName>
    </submittedName>
</protein>
<feature type="domain" description="Xylose isomerase-like TIM barrel" evidence="1">
    <location>
        <begin position="30"/>
        <end position="240"/>
    </location>
</feature>
<dbReference type="EMBL" id="JAMQCR010000001">
    <property type="protein sequence ID" value="MCM2534092.1"/>
    <property type="molecule type" value="Genomic_DNA"/>
</dbReference>
<comment type="caution">
    <text evidence="2">The sequence shown here is derived from an EMBL/GenBank/DDBJ whole genome shotgun (WGS) entry which is preliminary data.</text>
</comment>